<dbReference type="OMA" id="RFEDHKT"/>
<keyword evidence="3" id="KW-1185">Reference proteome</keyword>
<protein>
    <submittedName>
        <fullName evidence="2">Transcriptional regulator, XRE family</fullName>
    </submittedName>
</protein>
<dbReference type="PATRIC" id="fig|477641.3.peg.3791"/>
<evidence type="ECO:0000313" key="3">
    <source>
        <dbReference type="Proteomes" id="UP000006461"/>
    </source>
</evidence>
<dbReference type="GO" id="GO:0003677">
    <property type="term" value="F:DNA binding"/>
    <property type="evidence" value="ECO:0007669"/>
    <property type="project" value="InterPro"/>
</dbReference>
<proteinExistence type="predicted"/>
<dbReference type="Proteomes" id="UP000006461">
    <property type="component" value="Chromosome"/>
</dbReference>
<feature type="domain" description="HTH cro/C1-type" evidence="1">
    <location>
        <begin position="33"/>
        <end position="81"/>
    </location>
</feature>
<dbReference type="InterPro" id="IPR010982">
    <property type="entry name" value="Lambda_DNA-bd_dom_sf"/>
</dbReference>
<dbReference type="KEGG" id="mmar:MODMU_4045"/>
<evidence type="ECO:0000313" key="2">
    <source>
        <dbReference type="EMBL" id="CCH89447.1"/>
    </source>
</evidence>
<dbReference type="Pfam" id="PF13560">
    <property type="entry name" value="HTH_31"/>
    <property type="match status" value="1"/>
</dbReference>
<dbReference type="Pfam" id="PF17765">
    <property type="entry name" value="MLTR_LBD"/>
    <property type="match status" value="1"/>
</dbReference>
<dbReference type="Gene3D" id="3.30.450.180">
    <property type="match status" value="1"/>
</dbReference>
<dbReference type="InterPro" id="IPR001387">
    <property type="entry name" value="Cro/C1-type_HTH"/>
</dbReference>
<dbReference type="EMBL" id="FO203431">
    <property type="protein sequence ID" value="CCH89447.1"/>
    <property type="molecule type" value="Genomic_DNA"/>
</dbReference>
<dbReference type="PANTHER" id="PTHR35010">
    <property type="entry name" value="BLL4672 PROTEIN-RELATED"/>
    <property type="match status" value="1"/>
</dbReference>
<dbReference type="SMART" id="SM00530">
    <property type="entry name" value="HTH_XRE"/>
    <property type="match status" value="1"/>
</dbReference>
<dbReference type="Gene3D" id="1.10.260.40">
    <property type="entry name" value="lambda repressor-like DNA-binding domains"/>
    <property type="match status" value="1"/>
</dbReference>
<dbReference type="PANTHER" id="PTHR35010:SF2">
    <property type="entry name" value="BLL4672 PROTEIN"/>
    <property type="match status" value="1"/>
</dbReference>
<dbReference type="eggNOG" id="COG1396">
    <property type="taxonomic scope" value="Bacteria"/>
</dbReference>
<dbReference type="CDD" id="cd00093">
    <property type="entry name" value="HTH_XRE"/>
    <property type="match status" value="1"/>
</dbReference>
<gene>
    <name evidence="2" type="ordered locus">MODMU_4045</name>
</gene>
<organism evidence="2 3">
    <name type="scientific">Modestobacter italicus (strain DSM 44449 / CECT 9708 / BC 501)</name>
    <dbReference type="NCBI Taxonomy" id="2732864"/>
    <lineage>
        <taxon>Bacteria</taxon>
        <taxon>Bacillati</taxon>
        <taxon>Actinomycetota</taxon>
        <taxon>Actinomycetes</taxon>
        <taxon>Geodermatophilales</taxon>
        <taxon>Geodermatophilaceae</taxon>
        <taxon>Modestobacter</taxon>
    </lineage>
</organism>
<dbReference type="OrthoDB" id="4336585at2"/>
<dbReference type="HOGENOM" id="CLU_057862_1_1_11"/>
<reference evidence="2 3" key="1">
    <citation type="journal article" date="2012" name="J. Bacteriol.">
        <title>Genome Sequence of Radiation-Resistant Modestobacter marinus Strain BC501, a Representative Actinobacterium That Thrives on Calcareous Stone Surfaces.</title>
        <authorList>
            <person name="Normand P."/>
            <person name="Gury J."/>
            <person name="Pujic P."/>
            <person name="Chouaia B."/>
            <person name="Crotti E."/>
            <person name="Brusetti L."/>
            <person name="Daffonchio D."/>
            <person name="Vacherie B."/>
            <person name="Barbe V."/>
            <person name="Medigue C."/>
            <person name="Calteau A."/>
            <person name="Ghodhbane-Gtari F."/>
            <person name="Essoussi I."/>
            <person name="Nouioui I."/>
            <person name="Abbassi-Ghozzi I."/>
            <person name="Gtari M."/>
        </authorList>
    </citation>
    <scope>NUCLEOTIDE SEQUENCE [LARGE SCALE GENOMIC DNA]</scope>
    <source>
        <strain evidence="3">BC 501</strain>
    </source>
</reference>
<dbReference type="InterPro" id="IPR041413">
    <property type="entry name" value="MLTR_LBD"/>
</dbReference>
<name>I4F1D4_MODI5</name>
<dbReference type="SUPFAM" id="SSF47413">
    <property type="entry name" value="lambda repressor-like DNA-binding domains"/>
    <property type="match status" value="1"/>
</dbReference>
<sequence>MDRSGLADFLRRRRAALQPADVGLPPGARRRTAGLRREEVAALTGMSADYYSRLEQRRGPQPSEQLLTALARSLRLSLDERDHLFRLAGHSAPLRMHRSEHVSPALLRVFDRLGDTPALILSDLADTLVQNPLATALLGDQTGHTGPARSAYFRWFTDPAERRPYPEASHAHQSRMYAAGLRAALTADRTDARAQDIVRQLLDRSAEFAALWQEHQVGKRFAEAKTLLHPEVGAIDVDCQVLFTENQAQLLMVLTPVPDSESAEKLQLLAVIGRQFSA</sequence>
<evidence type="ECO:0000259" key="1">
    <source>
        <dbReference type="PROSITE" id="PS50943"/>
    </source>
</evidence>
<dbReference type="AlphaFoldDB" id="I4F1D4"/>
<accession>I4F1D4</accession>
<dbReference type="PROSITE" id="PS50943">
    <property type="entry name" value="HTH_CROC1"/>
    <property type="match status" value="1"/>
</dbReference>